<dbReference type="Pfam" id="PF02129">
    <property type="entry name" value="Peptidase_S15"/>
    <property type="match status" value="1"/>
</dbReference>
<accession>A0A1H6UUH1</accession>
<dbReference type="PANTHER" id="PTHR47751:SF1">
    <property type="entry name" value="SUPERFAMILY HYDROLASE, PUTATIVE (AFU_ORTHOLOGUE AFUA_2G16580)-RELATED"/>
    <property type="match status" value="1"/>
</dbReference>
<organism evidence="2 3">
    <name type="scientific">Sharpea azabuensis</name>
    <dbReference type="NCBI Taxonomy" id="322505"/>
    <lineage>
        <taxon>Bacteria</taxon>
        <taxon>Bacillati</taxon>
        <taxon>Bacillota</taxon>
        <taxon>Erysipelotrichia</taxon>
        <taxon>Erysipelotrichales</taxon>
        <taxon>Coprobacillaceae</taxon>
        <taxon>Sharpea</taxon>
    </lineage>
</organism>
<keyword evidence="3" id="KW-1185">Reference proteome</keyword>
<dbReference type="InterPro" id="IPR000383">
    <property type="entry name" value="Xaa-Pro-like_dom"/>
</dbReference>
<evidence type="ECO:0000259" key="1">
    <source>
        <dbReference type="Pfam" id="PF02129"/>
    </source>
</evidence>
<dbReference type="eggNOG" id="COG1073">
    <property type="taxonomic scope" value="Bacteria"/>
</dbReference>
<dbReference type="EMBL" id="FNYK01000034">
    <property type="protein sequence ID" value="SEI91592.1"/>
    <property type="molecule type" value="Genomic_DNA"/>
</dbReference>
<dbReference type="SUPFAM" id="SSF53474">
    <property type="entry name" value="alpha/beta-Hydrolases"/>
    <property type="match status" value="1"/>
</dbReference>
<dbReference type="GO" id="GO:0016787">
    <property type="term" value="F:hydrolase activity"/>
    <property type="evidence" value="ECO:0007669"/>
    <property type="project" value="InterPro"/>
</dbReference>
<sequence length="332" mass="37187">MFKKEALKLTQEWDKTFDKSDLVDHEKVTFVNHFGITLAADLYTPKSKEDKMKALVVCGPFGAVKEQASGLYAQTMAERGFVTMAFDPSFTGESGGNARDVYSLDINTEDFQAAIDFISQLNFVDKEKIGIIGICGWGCIALNAAANDPRIKATAAITMYDMPRVGAWGYFDEGSADARYETKKTIAALRTKEYLSDTLEKAGGCLEYPAPDDVPDFVKQYSAYYKTKRGYHPRSVNSNAGWVLQSTTGWMNNAILTHPEDLRNAVLIVHGEKAHSRYMGEDTFKKLQGDNKELLIVENATHTDLYDGGEHHYIPFDKINAFFNQYLVDEKK</sequence>
<dbReference type="InterPro" id="IPR051411">
    <property type="entry name" value="Polyketide_trans_af380"/>
</dbReference>
<reference evidence="3" key="1">
    <citation type="submission" date="2016-10" db="EMBL/GenBank/DDBJ databases">
        <authorList>
            <person name="Varghese N."/>
        </authorList>
    </citation>
    <scope>NUCLEOTIDE SEQUENCE [LARGE SCALE GENOMIC DNA]</scope>
    <source>
        <strain evidence="3">DSM 20406</strain>
    </source>
</reference>
<dbReference type="Gene3D" id="3.40.50.1820">
    <property type="entry name" value="alpha/beta hydrolase"/>
    <property type="match status" value="1"/>
</dbReference>
<dbReference type="Gene3D" id="1.10.10.800">
    <property type="match status" value="1"/>
</dbReference>
<dbReference type="OrthoDB" id="9805123at2"/>
<evidence type="ECO:0000313" key="3">
    <source>
        <dbReference type="Proteomes" id="UP000183028"/>
    </source>
</evidence>
<dbReference type="Proteomes" id="UP000183028">
    <property type="component" value="Unassembled WGS sequence"/>
</dbReference>
<proteinExistence type="predicted"/>
<dbReference type="InterPro" id="IPR029058">
    <property type="entry name" value="AB_hydrolase_fold"/>
</dbReference>
<dbReference type="STRING" id="322505.SAMN04487836_10629"/>
<protein>
    <recommendedName>
        <fullName evidence="1">Xaa-Pro dipeptidyl-peptidase-like domain-containing protein</fullName>
    </recommendedName>
</protein>
<name>A0A1H6UUH1_9FIRM</name>
<dbReference type="RefSeq" id="WP_074732271.1">
    <property type="nucleotide sequence ID" value="NZ_FNYK01000034.1"/>
</dbReference>
<dbReference type="PANTHER" id="PTHR47751">
    <property type="entry name" value="SUPERFAMILY HYDROLASE, PUTATIVE (AFU_ORTHOLOGUE AFUA_2G16580)-RELATED"/>
    <property type="match status" value="1"/>
</dbReference>
<feature type="domain" description="Xaa-Pro dipeptidyl-peptidase-like" evidence="1">
    <location>
        <begin position="35"/>
        <end position="303"/>
    </location>
</feature>
<dbReference type="AlphaFoldDB" id="A0A1H6UUH1"/>
<gene>
    <name evidence="2" type="ORF">SAMN04487834_103419</name>
</gene>
<evidence type="ECO:0000313" key="2">
    <source>
        <dbReference type="EMBL" id="SEI91592.1"/>
    </source>
</evidence>